<keyword evidence="4" id="KW-0255">Endonuclease</keyword>
<dbReference type="GO" id="GO:0004519">
    <property type="term" value="F:endonuclease activity"/>
    <property type="evidence" value="ECO:0007669"/>
    <property type="project" value="UniProtKB-KW"/>
</dbReference>
<gene>
    <name evidence="7" type="ORF">SAMN04488057_10487</name>
</gene>
<evidence type="ECO:0000313" key="7">
    <source>
        <dbReference type="EMBL" id="SHM85426.1"/>
    </source>
</evidence>
<dbReference type="PANTHER" id="PTHR38039">
    <property type="entry name" value="TOXIN YOEB"/>
    <property type="match status" value="1"/>
</dbReference>
<dbReference type="AlphaFoldDB" id="A0A1M7M4B6"/>
<dbReference type="Proteomes" id="UP000184513">
    <property type="component" value="Unassembled WGS sequence"/>
</dbReference>
<keyword evidence="5" id="KW-0378">Hydrolase</keyword>
<evidence type="ECO:0000313" key="8">
    <source>
        <dbReference type="Proteomes" id="UP000184513"/>
    </source>
</evidence>
<keyword evidence="2" id="KW-1277">Toxin-antitoxin system</keyword>
<protein>
    <recommendedName>
        <fullName evidence="6">Putative mRNA interferase YoeB</fullName>
    </recommendedName>
</protein>
<name>A0A1M7M4B6_9BACT</name>
<dbReference type="InterPro" id="IPR009614">
    <property type="entry name" value="YoeB_toxin"/>
</dbReference>
<accession>A0A1M7M4B6</accession>
<sequence>MNIEFTPHGWEDYQYWVMSDPDITKKINSLIKGIIRDPFKGEGKPEALKGNYRGYWSRRINKEHRLVYAVLGTKGRDQKCTIIQCRFHY</sequence>
<dbReference type="Gene3D" id="3.30.2310.20">
    <property type="entry name" value="RelE-like"/>
    <property type="match status" value="1"/>
</dbReference>
<evidence type="ECO:0000256" key="4">
    <source>
        <dbReference type="ARBA" id="ARBA00022759"/>
    </source>
</evidence>
<dbReference type="STRING" id="388280.SAMN04488057_10487"/>
<evidence type="ECO:0000256" key="6">
    <source>
        <dbReference type="ARBA" id="ARBA00030388"/>
    </source>
</evidence>
<dbReference type="GO" id="GO:0045892">
    <property type="term" value="P:negative regulation of DNA-templated transcription"/>
    <property type="evidence" value="ECO:0007669"/>
    <property type="project" value="TreeGrafter"/>
</dbReference>
<dbReference type="GO" id="GO:0016787">
    <property type="term" value="F:hydrolase activity"/>
    <property type="evidence" value="ECO:0007669"/>
    <property type="project" value="UniProtKB-KW"/>
</dbReference>
<dbReference type="SUPFAM" id="SSF143011">
    <property type="entry name" value="RelE-like"/>
    <property type="match status" value="1"/>
</dbReference>
<proteinExistence type="inferred from homology"/>
<dbReference type="EMBL" id="FRCY01000004">
    <property type="protein sequence ID" value="SHM85426.1"/>
    <property type="molecule type" value="Genomic_DNA"/>
</dbReference>
<dbReference type="InterPro" id="IPR035093">
    <property type="entry name" value="RelE/ParE_toxin_dom_sf"/>
</dbReference>
<reference evidence="7 8" key="1">
    <citation type="submission" date="2016-11" db="EMBL/GenBank/DDBJ databases">
        <authorList>
            <person name="Jaros S."/>
            <person name="Januszkiewicz K."/>
            <person name="Wedrychowicz H."/>
        </authorList>
    </citation>
    <scope>NUCLEOTIDE SEQUENCE [LARGE SCALE GENOMIC DNA]</scope>
    <source>
        <strain evidence="7 8">CGMCC 1.6102</strain>
    </source>
</reference>
<evidence type="ECO:0000256" key="5">
    <source>
        <dbReference type="ARBA" id="ARBA00022801"/>
    </source>
</evidence>
<dbReference type="Pfam" id="PF06769">
    <property type="entry name" value="YoeB_toxin"/>
    <property type="match status" value="1"/>
</dbReference>
<dbReference type="PANTHER" id="PTHR38039:SF1">
    <property type="entry name" value="TOXIN YOEB"/>
    <property type="match status" value="1"/>
</dbReference>
<evidence type="ECO:0000256" key="1">
    <source>
        <dbReference type="ARBA" id="ARBA00008172"/>
    </source>
</evidence>
<dbReference type="NCBIfam" id="TIGR02116">
    <property type="entry name" value="toxin_Txe_YoeB"/>
    <property type="match status" value="1"/>
</dbReference>
<evidence type="ECO:0000256" key="3">
    <source>
        <dbReference type="ARBA" id="ARBA00022722"/>
    </source>
</evidence>
<evidence type="ECO:0000256" key="2">
    <source>
        <dbReference type="ARBA" id="ARBA00022649"/>
    </source>
</evidence>
<keyword evidence="3" id="KW-0540">Nuclease</keyword>
<dbReference type="RefSeq" id="WP_073093908.1">
    <property type="nucleotide sequence ID" value="NZ_FRCY01000004.1"/>
</dbReference>
<keyword evidence="8" id="KW-1185">Reference proteome</keyword>
<organism evidence="7 8">
    <name type="scientific">Cyclobacterium lianum</name>
    <dbReference type="NCBI Taxonomy" id="388280"/>
    <lineage>
        <taxon>Bacteria</taxon>
        <taxon>Pseudomonadati</taxon>
        <taxon>Bacteroidota</taxon>
        <taxon>Cytophagia</taxon>
        <taxon>Cytophagales</taxon>
        <taxon>Cyclobacteriaceae</taxon>
        <taxon>Cyclobacterium</taxon>
    </lineage>
</organism>
<dbReference type="GO" id="GO:0006401">
    <property type="term" value="P:RNA catabolic process"/>
    <property type="evidence" value="ECO:0007669"/>
    <property type="project" value="InterPro"/>
</dbReference>
<dbReference type="OrthoDB" id="9801102at2"/>
<comment type="similarity">
    <text evidence="1">Belongs to the YoeB family.</text>
</comment>